<keyword evidence="1" id="KW-1133">Transmembrane helix</keyword>
<comment type="caution">
    <text evidence="2">The sequence shown here is derived from an EMBL/GenBank/DDBJ whole genome shotgun (WGS) entry which is preliminary data.</text>
</comment>
<keyword evidence="3" id="KW-1185">Reference proteome</keyword>
<feature type="transmembrane region" description="Helical" evidence="1">
    <location>
        <begin position="115"/>
        <end position="134"/>
    </location>
</feature>
<dbReference type="Proteomes" id="UP001178507">
    <property type="component" value="Unassembled WGS sequence"/>
</dbReference>
<reference evidence="2" key="1">
    <citation type="submission" date="2023-08" db="EMBL/GenBank/DDBJ databases">
        <authorList>
            <person name="Chen Y."/>
            <person name="Shah S."/>
            <person name="Dougan E. K."/>
            <person name="Thang M."/>
            <person name="Chan C."/>
        </authorList>
    </citation>
    <scope>NUCLEOTIDE SEQUENCE</scope>
</reference>
<sequence>MAAQEPAPMCARAAGLMHWLLMFVGSLGFLNAASMAFQLQQQGHWASFRDVASSAGQAYYLALRVLLTPFEVGPAVPPELGIDAWVCFMPALLSFFLCVTASLGLRLMRGPAPGLALAYGLCAAALLALQAHVLQELAELSTWEELTSDAQMQDSFQTLHAAFVSTWNEEQCQLLPAGA</sequence>
<accession>A0AA36HP95</accession>
<feature type="transmembrane region" description="Helical" evidence="1">
    <location>
        <begin position="82"/>
        <end position="103"/>
    </location>
</feature>
<dbReference type="EMBL" id="CAUJNA010000116">
    <property type="protein sequence ID" value="CAJ1372157.1"/>
    <property type="molecule type" value="Genomic_DNA"/>
</dbReference>
<feature type="transmembrane region" description="Helical" evidence="1">
    <location>
        <begin position="16"/>
        <end position="37"/>
    </location>
</feature>
<evidence type="ECO:0000313" key="2">
    <source>
        <dbReference type="EMBL" id="CAJ1372157.1"/>
    </source>
</evidence>
<name>A0AA36HP95_9DINO</name>
<gene>
    <name evidence="2" type="ORF">EVOR1521_LOCUS2296</name>
</gene>
<evidence type="ECO:0000256" key="1">
    <source>
        <dbReference type="SAM" id="Phobius"/>
    </source>
</evidence>
<keyword evidence="1" id="KW-0472">Membrane</keyword>
<protein>
    <submittedName>
        <fullName evidence="2">Uncharacterized protein</fullName>
    </submittedName>
</protein>
<keyword evidence="1" id="KW-0812">Transmembrane</keyword>
<evidence type="ECO:0000313" key="3">
    <source>
        <dbReference type="Proteomes" id="UP001178507"/>
    </source>
</evidence>
<organism evidence="2 3">
    <name type="scientific">Effrenium voratum</name>
    <dbReference type="NCBI Taxonomy" id="2562239"/>
    <lineage>
        <taxon>Eukaryota</taxon>
        <taxon>Sar</taxon>
        <taxon>Alveolata</taxon>
        <taxon>Dinophyceae</taxon>
        <taxon>Suessiales</taxon>
        <taxon>Symbiodiniaceae</taxon>
        <taxon>Effrenium</taxon>
    </lineage>
</organism>
<dbReference type="AlphaFoldDB" id="A0AA36HP95"/>
<proteinExistence type="predicted"/>